<name>A0A7U2I5D4_PHANO</name>
<keyword evidence="2" id="KW-1185">Reference proteome</keyword>
<gene>
    <name evidence="1" type="ORF">JI435_442760</name>
</gene>
<accession>A0A7U2I5D4</accession>
<dbReference type="VEuPathDB" id="FungiDB:JI435_442760"/>
<dbReference type="AlphaFoldDB" id="A0A7U2I5D4"/>
<dbReference type="EMBL" id="CP069038">
    <property type="protein sequence ID" value="QRD04011.1"/>
    <property type="molecule type" value="Genomic_DNA"/>
</dbReference>
<reference evidence="2" key="1">
    <citation type="journal article" date="2021" name="BMC Genomics">
        <title>Chromosome-level genome assembly and manually-curated proteome of model necrotroph Parastagonospora nodorum Sn15 reveals a genome-wide trove of candidate effector homologs, and redundancy of virulence-related functions within an accessory chromosome.</title>
        <authorList>
            <person name="Bertazzoni S."/>
            <person name="Jones D.A.B."/>
            <person name="Phan H.T."/>
            <person name="Tan K.-C."/>
            <person name="Hane J.K."/>
        </authorList>
    </citation>
    <scope>NUCLEOTIDE SEQUENCE [LARGE SCALE GENOMIC DNA]</scope>
    <source>
        <strain evidence="2">SN15 / ATCC MYA-4574 / FGSC 10173)</strain>
    </source>
</reference>
<evidence type="ECO:0000313" key="1">
    <source>
        <dbReference type="EMBL" id="QRD04011.1"/>
    </source>
</evidence>
<dbReference type="Proteomes" id="UP000663193">
    <property type="component" value="Chromosome 16"/>
</dbReference>
<protein>
    <submittedName>
        <fullName evidence="1">Uncharacterized protein</fullName>
    </submittedName>
</protein>
<proteinExistence type="predicted"/>
<organism evidence="1 2">
    <name type="scientific">Phaeosphaeria nodorum (strain SN15 / ATCC MYA-4574 / FGSC 10173)</name>
    <name type="common">Glume blotch fungus</name>
    <name type="synonym">Parastagonospora nodorum</name>
    <dbReference type="NCBI Taxonomy" id="321614"/>
    <lineage>
        <taxon>Eukaryota</taxon>
        <taxon>Fungi</taxon>
        <taxon>Dikarya</taxon>
        <taxon>Ascomycota</taxon>
        <taxon>Pezizomycotina</taxon>
        <taxon>Dothideomycetes</taxon>
        <taxon>Pleosporomycetidae</taxon>
        <taxon>Pleosporales</taxon>
        <taxon>Pleosporineae</taxon>
        <taxon>Phaeosphaeriaceae</taxon>
        <taxon>Parastagonospora</taxon>
    </lineage>
</organism>
<sequence>MVVTKALTKAQDGGAQAEQRQWPGMVISGVDQVACTVCGPCPEDAAGRPCDTKAGWCAGDRNRRYWDRHPNVPLADTIPQYRGPGMAQSPTWRDHRSHCGICTLWRPVSQSASLPVWQPARLTRIRSNSPRQCLKEDQVARESPLNRAAIIATHAFGFVRSVDAHHLLVTIALEALTTLLRFMAAQGHEPHVVCEAVIAAHRQKEVVHTESFIFANVITIPQDKLI</sequence>
<evidence type="ECO:0000313" key="2">
    <source>
        <dbReference type="Proteomes" id="UP000663193"/>
    </source>
</evidence>